<dbReference type="EMBL" id="CP052766">
    <property type="protein sequence ID" value="QJR79923.1"/>
    <property type="molecule type" value="Genomic_DNA"/>
</dbReference>
<dbReference type="PROSITE" id="PS01129">
    <property type="entry name" value="PSI_RLU"/>
    <property type="match status" value="1"/>
</dbReference>
<dbReference type="KEGG" id="apel:CA267_003545"/>
<name>A0A6M4M9T9_9ALTE</name>
<evidence type="ECO:0000256" key="1">
    <source>
        <dbReference type="ARBA" id="ARBA00010876"/>
    </source>
</evidence>
<dbReference type="AlphaFoldDB" id="A0A6M4M9T9"/>
<keyword evidence="5" id="KW-1185">Reference proteome</keyword>
<evidence type="ECO:0000256" key="2">
    <source>
        <dbReference type="SAM" id="MobiDB-lite"/>
    </source>
</evidence>
<dbReference type="Pfam" id="PF00849">
    <property type="entry name" value="PseudoU_synth_2"/>
    <property type="match status" value="1"/>
</dbReference>
<dbReference type="InterPro" id="IPR006145">
    <property type="entry name" value="PsdUridine_synth_RsuA/RluA"/>
</dbReference>
<feature type="domain" description="Pseudouridine synthase RsuA/RluA-like" evidence="3">
    <location>
        <begin position="12"/>
        <end position="153"/>
    </location>
</feature>
<protein>
    <submittedName>
        <fullName evidence="4">TIGR01621 family pseudouridine synthase</fullName>
    </submittedName>
</protein>
<reference evidence="4 5" key="2">
    <citation type="submission" date="2020-04" db="EMBL/GenBank/DDBJ databases">
        <title>Complete genome sequence of Alteromonas pelagimontana 5.12T.</title>
        <authorList>
            <person name="Sinha R.K."/>
            <person name="Krishnan K.P."/>
            <person name="Kurian J.P."/>
        </authorList>
    </citation>
    <scope>NUCLEOTIDE SEQUENCE [LARGE SCALE GENOMIC DNA]</scope>
    <source>
        <strain evidence="4 5">5.12</strain>
    </source>
</reference>
<reference evidence="5" key="1">
    <citation type="submission" date="2014-12" db="EMBL/GenBank/DDBJ databases">
        <title>Complete genome sequence of a multi-drug resistant Klebsiella pneumoniae.</title>
        <authorList>
            <person name="Hua X."/>
            <person name="Chen Q."/>
            <person name="Li X."/>
            <person name="Feng Y."/>
            <person name="Ruan Z."/>
            <person name="Yu Y."/>
        </authorList>
    </citation>
    <scope>NUCLEOTIDE SEQUENCE [LARGE SCALE GENOMIC DNA]</scope>
    <source>
        <strain evidence="5">5.12</strain>
    </source>
</reference>
<dbReference type="CDD" id="cd02869">
    <property type="entry name" value="PseudoU_synth_RluA_like"/>
    <property type="match status" value="1"/>
</dbReference>
<evidence type="ECO:0000313" key="5">
    <source>
        <dbReference type="Proteomes" id="UP000219285"/>
    </source>
</evidence>
<dbReference type="InterPro" id="IPR006508">
    <property type="entry name" value="PsdUridine_synth_RluA-like"/>
</dbReference>
<accession>A0A6M4M9T9</accession>
<proteinExistence type="inferred from homology"/>
<comment type="similarity">
    <text evidence="1">Belongs to the pseudouridine synthase RluA family.</text>
</comment>
<sequence length="240" mass="26703">MNPIPVVHTHKDFIVINKPSGIAMHDPENGILAVLQRQLNLQGMHLCHRLDTVTSGCLLLARNAQAAAIIGDLFANRLIQKFYIAQLSKKPNKKQGTIAGDMKNRRRGQHVLLKSKDNPAVTQFFSSTLSSGERVAIVKPLTGKTHQIRVAMKSVGSPIVGDELYGGTPADRTYLHAWGLQFIYQAEEFQLFASPQYGQSFTHSAFAKWLSELDSPAKLPWPRYQLPSNMSDKPKDNTDD</sequence>
<dbReference type="InterPro" id="IPR020103">
    <property type="entry name" value="PsdUridine_synth_cat_dom_sf"/>
</dbReference>
<evidence type="ECO:0000259" key="3">
    <source>
        <dbReference type="Pfam" id="PF00849"/>
    </source>
</evidence>
<dbReference type="InterPro" id="IPR006224">
    <property type="entry name" value="PsdUridine_synth_RluA-like_CS"/>
</dbReference>
<feature type="region of interest" description="Disordered" evidence="2">
    <location>
        <begin position="221"/>
        <end position="240"/>
    </location>
</feature>
<evidence type="ECO:0000313" key="4">
    <source>
        <dbReference type="EMBL" id="QJR79923.1"/>
    </source>
</evidence>
<dbReference type="GO" id="GO:0003723">
    <property type="term" value="F:RNA binding"/>
    <property type="evidence" value="ECO:0007669"/>
    <property type="project" value="InterPro"/>
</dbReference>
<dbReference type="SUPFAM" id="SSF55120">
    <property type="entry name" value="Pseudouridine synthase"/>
    <property type="match status" value="1"/>
</dbReference>
<dbReference type="PANTHER" id="PTHR21600:SF87">
    <property type="entry name" value="RNA PSEUDOURIDYLATE SYNTHASE DOMAIN-CONTAINING PROTEIN 1"/>
    <property type="match status" value="1"/>
</dbReference>
<dbReference type="NCBIfam" id="TIGR01621">
    <property type="entry name" value="RluA-like"/>
    <property type="match status" value="1"/>
</dbReference>
<gene>
    <name evidence="4" type="ORF">CA267_003545</name>
</gene>
<dbReference type="GO" id="GO:0000455">
    <property type="term" value="P:enzyme-directed rRNA pseudouridine synthesis"/>
    <property type="evidence" value="ECO:0007669"/>
    <property type="project" value="TreeGrafter"/>
</dbReference>
<dbReference type="PANTHER" id="PTHR21600">
    <property type="entry name" value="MITOCHONDRIAL RNA PSEUDOURIDINE SYNTHASE"/>
    <property type="match status" value="1"/>
</dbReference>
<dbReference type="GO" id="GO:0140098">
    <property type="term" value="F:catalytic activity, acting on RNA"/>
    <property type="evidence" value="ECO:0007669"/>
    <property type="project" value="UniProtKB-ARBA"/>
</dbReference>
<dbReference type="RefSeq" id="WP_075608761.1">
    <property type="nucleotide sequence ID" value="NZ_CP052766.1"/>
</dbReference>
<dbReference type="Gene3D" id="3.30.2350.10">
    <property type="entry name" value="Pseudouridine synthase"/>
    <property type="match status" value="1"/>
</dbReference>
<dbReference type="InterPro" id="IPR050188">
    <property type="entry name" value="RluA_PseudoU_synthase"/>
</dbReference>
<dbReference type="GO" id="GO:0009982">
    <property type="term" value="F:pseudouridine synthase activity"/>
    <property type="evidence" value="ECO:0007669"/>
    <property type="project" value="InterPro"/>
</dbReference>
<organism evidence="4 5">
    <name type="scientific">Alteromonas pelagimontana</name>
    <dbReference type="NCBI Taxonomy" id="1858656"/>
    <lineage>
        <taxon>Bacteria</taxon>
        <taxon>Pseudomonadati</taxon>
        <taxon>Pseudomonadota</taxon>
        <taxon>Gammaproteobacteria</taxon>
        <taxon>Alteromonadales</taxon>
        <taxon>Alteromonadaceae</taxon>
        <taxon>Alteromonas/Salinimonas group</taxon>
        <taxon>Alteromonas</taxon>
    </lineage>
</organism>
<dbReference type="Proteomes" id="UP000219285">
    <property type="component" value="Chromosome"/>
</dbReference>
<dbReference type="OrthoDB" id="9807829at2"/>